<dbReference type="InterPro" id="IPR052516">
    <property type="entry name" value="N-heterocyclic_Hydroxylase"/>
</dbReference>
<accession>A0ABZ0IRI8</accession>
<dbReference type="PANTHER" id="PTHR47495">
    <property type="entry name" value="ALDEHYDE DEHYDROGENASE"/>
    <property type="match status" value="1"/>
</dbReference>
<dbReference type="SUPFAM" id="SSF56003">
    <property type="entry name" value="Molybdenum cofactor-binding domain"/>
    <property type="match status" value="2"/>
</dbReference>
<protein>
    <submittedName>
        <fullName evidence="2">Molybdopterin cofactor-binding domain-containing protein</fullName>
    </submittedName>
</protein>
<feature type="domain" description="Aldehyde oxidase/xanthine dehydrogenase a/b hammerhead" evidence="1">
    <location>
        <begin position="216"/>
        <end position="302"/>
    </location>
</feature>
<keyword evidence="3" id="KW-1185">Reference proteome</keyword>
<dbReference type="InterPro" id="IPR006311">
    <property type="entry name" value="TAT_signal"/>
</dbReference>
<dbReference type="RefSeq" id="WP_317489794.1">
    <property type="nucleotide sequence ID" value="NZ_CP136051.1"/>
</dbReference>
<evidence type="ECO:0000313" key="3">
    <source>
        <dbReference type="Proteomes" id="UP001302349"/>
    </source>
</evidence>
<reference evidence="2 3" key="1">
    <citation type="journal article" date="2023" name="Microbiol. Resour. Announc.">
        <title>Complete Genome Sequence of Imperialibacter roseus strain P4T.</title>
        <authorList>
            <person name="Tizabi D.R."/>
            <person name="Bachvaroff T."/>
            <person name="Hill R.T."/>
        </authorList>
    </citation>
    <scope>NUCLEOTIDE SEQUENCE [LARGE SCALE GENOMIC DNA]</scope>
    <source>
        <strain evidence="2 3">P4T</strain>
    </source>
</reference>
<evidence type="ECO:0000313" key="2">
    <source>
        <dbReference type="EMBL" id="WOK07107.1"/>
    </source>
</evidence>
<dbReference type="InterPro" id="IPR046867">
    <property type="entry name" value="AldOxase/xan_DH_MoCoBD2"/>
</dbReference>
<dbReference type="PIRSF" id="PIRSF036389">
    <property type="entry name" value="IOR_B"/>
    <property type="match status" value="1"/>
</dbReference>
<dbReference type="Pfam" id="PF02738">
    <property type="entry name" value="MoCoBD_1"/>
    <property type="match status" value="1"/>
</dbReference>
<dbReference type="PROSITE" id="PS51318">
    <property type="entry name" value="TAT"/>
    <property type="match status" value="1"/>
</dbReference>
<dbReference type="Gene3D" id="3.90.1170.50">
    <property type="entry name" value="Aldehyde oxidase/xanthine dehydrogenase, a/b hammerhead"/>
    <property type="match status" value="1"/>
</dbReference>
<dbReference type="EMBL" id="CP136051">
    <property type="protein sequence ID" value="WOK07107.1"/>
    <property type="molecule type" value="Genomic_DNA"/>
</dbReference>
<dbReference type="Pfam" id="PF20256">
    <property type="entry name" value="MoCoBD_2"/>
    <property type="match status" value="2"/>
</dbReference>
<dbReference type="SMART" id="SM01008">
    <property type="entry name" value="Ald_Xan_dh_C"/>
    <property type="match status" value="1"/>
</dbReference>
<dbReference type="InterPro" id="IPR000674">
    <property type="entry name" value="Ald_Oxase/Xan_DH_a/b"/>
</dbReference>
<dbReference type="InterPro" id="IPR008274">
    <property type="entry name" value="AldOxase/xan_DH_MoCoBD1"/>
</dbReference>
<dbReference type="InterPro" id="IPR037165">
    <property type="entry name" value="AldOxase/xan_DH_Mopterin-bd_sf"/>
</dbReference>
<dbReference type="Gene3D" id="3.30.365.10">
    <property type="entry name" value="Aldehyde oxidase/xanthine dehydrogenase, molybdopterin binding domain"/>
    <property type="match status" value="4"/>
</dbReference>
<dbReference type="Proteomes" id="UP001302349">
    <property type="component" value="Chromosome"/>
</dbReference>
<name>A0ABZ0IRI8_9BACT</name>
<dbReference type="InterPro" id="IPR012368">
    <property type="entry name" value="OxRdtase_Mopterin-bd_su_IorB"/>
</dbReference>
<proteinExistence type="predicted"/>
<dbReference type="PANTHER" id="PTHR47495:SF3">
    <property type="entry name" value="BLR6219 PROTEIN"/>
    <property type="match status" value="1"/>
</dbReference>
<organism evidence="2 3">
    <name type="scientific">Imperialibacter roseus</name>
    <dbReference type="NCBI Taxonomy" id="1324217"/>
    <lineage>
        <taxon>Bacteria</taxon>
        <taxon>Pseudomonadati</taxon>
        <taxon>Bacteroidota</taxon>
        <taxon>Cytophagia</taxon>
        <taxon>Cytophagales</taxon>
        <taxon>Flammeovirgaceae</taxon>
        <taxon>Imperialibacter</taxon>
    </lineage>
</organism>
<gene>
    <name evidence="2" type="ORF">RT717_00540</name>
</gene>
<dbReference type="PROSITE" id="PS51257">
    <property type="entry name" value="PROKAR_LIPOPROTEIN"/>
    <property type="match status" value="1"/>
</dbReference>
<evidence type="ECO:0000259" key="1">
    <source>
        <dbReference type="SMART" id="SM01008"/>
    </source>
</evidence>
<sequence length="722" mass="78199">MKTIPTNTQERSGKLPRREFLRLTAVSGAFLAVGCSPGVGGDSKITTIDPAGGSDISLNQFVVINTNGRVLLYNHRPEMGQGTFQAIPMILAEELEVDVEQIEILPSAADEKRYGSQMVVGSRSIQTEYANLRNMGAAAREMLKQAAANRWQVEVSECKASLGEIIHNSGKKLTYGELVEEASKQTPPESPPLKAPADFKVIGQSTARRDIPVKTNGSAVYGLDIQVPGMLYASVERSPVFLGKVISFNDEKAKAVPGVKAVVKTQRNVWGHTREGVAVVADNYWAANQGRKALEVKWDSGGLENNSSATILKKYKVDAANEGVSLAEAGNVSSVGGEGKVVEAAYETPYQSHVCMEPMNATVSIKDGKAEFWGSTQNPNGIRSQLARQLNIDPENVAINYTFMGGGFGRRSMTDVAEEAADISLQVGAPVKVVWTREDDLTQGPFRAASLNVCRGKVAGGKVVTLEHKVVAQEIQNQTSDKMEAGRQLMGGINTEYEIPNFRISGVLQKHYVPITYWRAVYHTTNCFAHESFIDELAIAAGKDPLDFRLDMLKSHPRYTKVLQTLAEKTNWYAPKEEGVGRGVSILERSGAFTGMVIEAKKENGKVKPVKITTVVDVGICVNPDTVRAQTEGSIVMGLTATFKSGIRLENGAVAQSNFHDYNMLVFEECPPCETYILQNEEKPEGAGESGLANVAPSLCNAIFDLTGVRVRKLPLDLGAIG</sequence>